<name>A0AA35VYQ6_LACSI</name>
<sequence>MNTILETNLQTIDTTIESGILLEREETRPKRTKKTETSSSEKPVKEFKSMKIPKNQPITDEEPVTHEVLVVDTTLTKPVVQKLKKKKLFLRRPGVQFREIPTPVSPSSKKRTAVDMAKHISKKKKKISKMIIYSESTDDKDERIRETLKANLQKDTSTRSQTAVIPPEDSVSKSFSEEARTFDILVYVSNTDANVLMGEDDSKKAEQGFGGTSENLVFGEDEADFPDHMLMTMKQILNTKLNCILQSEADLGGGNSASSLEVDGLLKLLEGRITLKVYIMIKDYKFCILEKVDLCDQNNELSVNSQNSTFEGDLKELRKETKERHVLFTQDVKKVREDVNFKLQELCQYMDKEIACVRTAYASLNQKVDIICDAMMIFSKLYESLSPQLSQLYTTERKIFMEVITLLMGIKELSTKLVSSSQLSSDFLLQIFLNSKIYFSNNLLLFLAYPTFFQQQMPHLFIQGCKGERKGEDSKAGGDDVKIHPM</sequence>
<proteinExistence type="predicted"/>
<gene>
    <name evidence="2" type="ORF">LSALG_LOCUS10269</name>
</gene>
<organism evidence="2 3">
    <name type="scientific">Lactuca saligna</name>
    <name type="common">Willowleaf lettuce</name>
    <dbReference type="NCBI Taxonomy" id="75948"/>
    <lineage>
        <taxon>Eukaryota</taxon>
        <taxon>Viridiplantae</taxon>
        <taxon>Streptophyta</taxon>
        <taxon>Embryophyta</taxon>
        <taxon>Tracheophyta</taxon>
        <taxon>Spermatophyta</taxon>
        <taxon>Magnoliopsida</taxon>
        <taxon>eudicotyledons</taxon>
        <taxon>Gunneridae</taxon>
        <taxon>Pentapetalae</taxon>
        <taxon>asterids</taxon>
        <taxon>campanulids</taxon>
        <taxon>Asterales</taxon>
        <taxon>Asteraceae</taxon>
        <taxon>Cichorioideae</taxon>
        <taxon>Cichorieae</taxon>
        <taxon>Lactucinae</taxon>
        <taxon>Lactuca</taxon>
    </lineage>
</organism>
<keyword evidence="3" id="KW-1185">Reference proteome</keyword>
<dbReference type="AlphaFoldDB" id="A0AA35VYQ6"/>
<protein>
    <submittedName>
        <fullName evidence="2">Uncharacterized protein</fullName>
    </submittedName>
</protein>
<dbReference type="EMBL" id="OX465077">
    <property type="protein sequence ID" value="CAI9269923.1"/>
    <property type="molecule type" value="Genomic_DNA"/>
</dbReference>
<dbReference type="Proteomes" id="UP001177003">
    <property type="component" value="Chromosome 1"/>
</dbReference>
<evidence type="ECO:0000313" key="2">
    <source>
        <dbReference type="EMBL" id="CAI9269923.1"/>
    </source>
</evidence>
<feature type="region of interest" description="Disordered" evidence="1">
    <location>
        <begin position="22"/>
        <end position="47"/>
    </location>
</feature>
<evidence type="ECO:0000256" key="1">
    <source>
        <dbReference type="SAM" id="MobiDB-lite"/>
    </source>
</evidence>
<reference evidence="2" key="1">
    <citation type="submission" date="2023-04" db="EMBL/GenBank/DDBJ databases">
        <authorList>
            <person name="Vijverberg K."/>
            <person name="Xiong W."/>
            <person name="Schranz E."/>
        </authorList>
    </citation>
    <scope>NUCLEOTIDE SEQUENCE</scope>
</reference>
<accession>A0AA35VYQ6</accession>
<evidence type="ECO:0000313" key="3">
    <source>
        <dbReference type="Proteomes" id="UP001177003"/>
    </source>
</evidence>